<feature type="signal peptide" evidence="4">
    <location>
        <begin position="1"/>
        <end position="24"/>
    </location>
</feature>
<sequence>MGKNTLTKFSFSFILFISILTAESNNVLAAHAKHQYGNEKLSNFTVYWHDILSGHDPTSVSIVSPPPYPNKNNSIFGWVQMIDNKLTLDGDPKSKSIGRAQGFYAVASLDPKDLALLMTMNFYFTDGKYKGSTLEILGRNAFMNKVREMPIVGGSGFFRFARGYALLSTKMFNQSTGDAIVKYDLYVMHY</sequence>
<dbReference type="InterPro" id="IPR004265">
    <property type="entry name" value="Dirigent"/>
</dbReference>
<dbReference type="InterPro" id="IPR044859">
    <property type="entry name" value="Allene_oxi_cyc_Dirigent"/>
</dbReference>
<feature type="chain" id="PRO_5023055972" description="Dirigent protein" evidence="4">
    <location>
        <begin position="25"/>
        <end position="190"/>
    </location>
</feature>
<dbReference type="GO" id="GO:0048046">
    <property type="term" value="C:apoplast"/>
    <property type="evidence" value="ECO:0007669"/>
    <property type="project" value="UniProtKB-SubCell"/>
</dbReference>
<dbReference type="Pfam" id="PF03018">
    <property type="entry name" value="Dirigent"/>
    <property type="match status" value="1"/>
</dbReference>
<name>A0A5A7QZX0_STRAF</name>
<evidence type="ECO:0000313" key="6">
    <source>
        <dbReference type="Proteomes" id="UP000325081"/>
    </source>
</evidence>
<evidence type="ECO:0000256" key="4">
    <source>
        <dbReference type="RuleBase" id="RU363099"/>
    </source>
</evidence>
<organism evidence="5 6">
    <name type="scientific">Striga asiatica</name>
    <name type="common">Asiatic witchweed</name>
    <name type="synonym">Buchnera asiatica</name>
    <dbReference type="NCBI Taxonomy" id="4170"/>
    <lineage>
        <taxon>Eukaryota</taxon>
        <taxon>Viridiplantae</taxon>
        <taxon>Streptophyta</taxon>
        <taxon>Embryophyta</taxon>
        <taxon>Tracheophyta</taxon>
        <taxon>Spermatophyta</taxon>
        <taxon>Magnoliopsida</taxon>
        <taxon>eudicotyledons</taxon>
        <taxon>Gunneridae</taxon>
        <taxon>Pentapetalae</taxon>
        <taxon>asterids</taxon>
        <taxon>lamiids</taxon>
        <taxon>Lamiales</taxon>
        <taxon>Orobanchaceae</taxon>
        <taxon>Buchnereae</taxon>
        <taxon>Striga</taxon>
    </lineage>
</organism>
<comment type="similarity">
    <text evidence="1 4">Belongs to the plant dirigent protein family.</text>
</comment>
<comment type="caution">
    <text evidence="5">The sequence shown here is derived from an EMBL/GenBank/DDBJ whole genome shotgun (WGS) entry which is preliminary data.</text>
</comment>
<dbReference type="Gene3D" id="2.40.480.10">
    <property type="entry name" value="Allene oxide cyclase-like"/>
    <property type="match status" value="1"/>
</dbReference>
<evidence type="ECO:0000256" key="2">
    <source>
        <dbReference type="ARBA" id="ARBA00011738"/>
    </source>
</evidence>
<comment type="function">
    <text evidence="4">Dirigent proteins impart stereoselectivity on the phenoxy radical-coupling reaction, yielding optically active lignans from two molecules of coniferyl alcohol in the biosynthesis of lignans, flavonolignans, and alkaloids and thus plays a central role in plant secondary metabolism.</text>
</comment>
<gene>
    <name evidence="5" type="ORF">STAS_27990</name>
</gene>
<reference evidence="6" key="1">
    <citation type="journal article" date="2019" name="Curr. Biol.">
        <title>Genome Sequence of Striga asiatica Provides Insight into the Evolution of Plant Parasitism.</title>
        <authorList>
            <person name="Yoshida S."/>
            <person name="Kim S."/>
            <person name="Wafula E.K."/>
            <person name="Tanskanen J."/>
            <person name="Kim Y.M."/>
            <person name="Honaas L."/>
            <person name="Yang Z."/>
            <person name="Spallek T."/>
            <person name="Conn C.E."/>
            <person name="Ichihashi Y."/>
            <person name="Cheong K."/>
            <person name="Cui S."/>
            <person name="Der J.P."/>
            <person name="Gundlach H."/>
            <person name="Jiao Y."/>
            <person name="Hori C."/>
            <person name="Ishida J.K."/>
            <person name="Kasahara H."/>
            <person name="Kiba T."/>
            <person name="Kim M.S."/>
            <person name="Koo N."/>
            <person name="Laohavisit A."/>
            <person name="Lee Y.H."/>
            <person name="Lumba S."/>
            <person name="McCourt P."/>
            <person name="Mortimer J.C."/>
            <person name="Mutuku J.M."/>
            <person name="Nomura T."/>
            <person name="Sasaki-Sekimoto Y."/>
            <person name="Seto Y."/>
            <person name="Wang Y."/>
            <person name="Wakatake T."/>
            <person name="Sakakibara H."/>
            <person name="Demura T."/>
            <person name="Yamaguchi S."/>
            <person name="Yoneyama K."/>
            <person name="Manabe R.I."/>
            <person name="Nelson D.C."/>
            <person name="Schulman A.H."/>
            <person name="Timko M.P."/>
            <person name="dePamphilis C.W."/>
            <person name="Choi D."/>
            <person name="Shirasu K."/>
        </authorList>
    </citation>
    <scope>NUCLEOTIDE SEQUENCE [LARGE SCALE GENOMIC DNA]</scope>
    <source>
        <strain evidence="6">cv. UVA1</strain>
    </source>
</reference>
<evidence type="ECO:0000313" key="5">
    <source>
        <dbReference type="EMBL" id="GER50669.1"/>
    </source>
</evidence>
<comment type="subunit">
    <text evidence="2 4">Homodimer.</text>
</comment>
<proteinExistence type="inferred from homology"/>
<evidence type="ECO:0000256" key="1">
    <source>
        <dbReference type="ARBA" id="ARBA00010746"/>
    </source>
</evidence>
<evidence type="ECO:0000256" key="3">
    <source>
        <dbReference type="ARBA" id="ARBA00022525"/>
    </source>
</evidence>
<keyword evidence="4" id="KW-0052">Apoplast</keyword>
<keyword evidence="4" id="KW-0732">Signal</keyword>
<dbReference type="EMBL" id="BKCP01009403">
    <property type="protein sequence ID" value="GER50669.1"/>
    <property type="molecule type" value="Genomic_DNA"/>
</dbReference>
<dbReference type="Proteomes" id="UP000325081">
    <property type="component" value="Unassembled WGS sequence"/>
</dbReference>
<dbReference type="OrthoDB" id="1864232at2759"/>
<accession>A0A5A7QZX0</accession>
<dbReference type="PANTHER" id="PTHR21495">
    <property type="entry name" value="NUCLEOPORIN-RELATED"/>
    <property type="match status" value="1"/>
</dbReference>
<keyword evidence="3 4" id="KW-0964">Secreted</keyword>
<protein>
    <recommendedName>
        <fullName evidence="4">Dirigent protein</fullName>
    </recommendedName>
</protein>
<comment type="subcellular location">
    <subcellularLocation>
        <location evidence="4">Secreted</location>
        <location evidence="4">Extracellular space</location>
        <location evidence="4">Apoplast</location>
    </subcellularLocation>
</comment>
<keyword evidence="6" id="KW-1185">Reference proteome</keyword>
<dbReference type="GO" id="GO:0009699">
    <property type="term" value="P:phenylpropanoid biosynthetic process"/>
    <property type="evidence" value="ECO:0007669"/>
    <property type="project" value="UniProtKB-ARBA"/>
</dbReference>
<dbReference type="AlphaFoldDB" id="A0A5A7QZX0"/>